<evidence type="ECO:0000313" key="7">
    <source>
        <dbReference type="Proteomes" id="UP000658382"/>
    </source>
</evidence>
<keyword evidence="1" id="KW-0805">Transcription regulation</keyword>
<dbReference type="GO" id="GO:0003677">
    <property type="term" value="F:DNA binding"/>
    <property type="evidence" value="ECO:0007669"/>
    <property type="project" value="UniProtKB-KW"/>
</dbReference>
<keyword evidence="7" id="KW-1185">Reference proteome</keyword>
<evidence type="ECO:0000259" key="4">
    <source>
        <dbReference type="PROSITE" id="PS51077"/>
    </source>
</evidence>
<reference evidence="6" key="2">
    <citation type="submission" date="2020-09" db="EMBL/GenBank/DDBJ databases">
        <authorList>
            <person name="Sun Q."/>
            <person name="Ohkuma M."/>
        </authorList>
    </citation>
    <scope>NUCLEOTIDE SEQUENCE</scope>
    <source>
        <strain evidence="6">JCM 12580</strain>
    </source>
</reference>
<evidence type="ECO:0000256" key="2">
    <source>
        <dbReference type="ARBA" id="ARBA00023125"/>
    </source>
</evidence>
<dbReference type="InterPro" id="IPR014757">
    <property type="entry name" value="Tscrpt_reg_IclR_C"/>
</dbReference>
<dbReference type="PANTHER" id="PTHR30136:SF35">
    <property type="entry name" value="HTH-TYPE TRANSCRIPTIONAL REGULATOR RV1719"/>
    <property type="match status" value="1"/>
</dbReference>
<dbReference type="Gene3D" id="1.10.10.10">
    <property type="entry name" value="Winged helix-like DNA-binding domain superfamily/Winged helix DNA-binding domain"/>
    <property type="match status" value="1"/>
</dbReference>
<dbReference type="Proteomes" id="UP000658382">
    <property type="component" value="Unassembled WGS sequence"/>
</dbReference>
<dbReference type="CDD" id="cd00090">
    <property type="entry name" value="HTH_ARSR"/>
    <property type="match status" value="1"/>
</dbReference>
<dbReference type="InterPro" id="IPR005471">
    <property type="entry name" value="Tscrpt_reg_IclR_N"/>
</dbReference>
<dbReference type="InterPro" id="IPR036388">
    <property type="entry name" value="WH-like_DNA-bd_sf"/>
</dbReference>
<organism evidence="6 7">
    <name type="scientific">Lentibacillus kapialis</name>
    <dbReference type="NCBI Taxonomy" id="340214"/>
    <lineage>
        <taxon>Bacteria</taxon>
        <taxon>Bacillati</taxon>
        <taxon>Bacillota</taxon>
        <taxon>Bacilli</taxon>
        <taxon>Bacillales</taxon>
        <taxon>Bacillaceae</taxon>
        <taxon>Lentibacillus</taxon>
    </lineage>
</organism>
<dbReference type="SUPFAM" id="SSF55781">
    <property type="entry name" value="GAF domain-like"/>
    <property type="match status" value="1"/>
</dbReference>
<name>A0A917UY26_9BACI</name>
<dbReference type="InterPro" id="IPR029016">
    <property type="entry name" value="GAF-like_dom_sf"/>
</dbReference>
<protein>
    <submittedName>
        <fullName evidence="6">IclR family transcriptional regulator</fullName>
    </submittedName>
</protein>
<gene>
    <name evidence="6" type="ORF">GCM10007063_16720</name>
</gene>
<dbReference type="Gene3D" id="3.30.450.40">
    <property type="match status" value="1"/>
</dbReference>
<sequence length="259" mass="29034">MAIEYQIKSVVKTFQILEALSNESMYPAELAKELDINKSTIHRFLVTLKDLGYIDVSQDNLIRLSQSFIKLGTRAQEQYQIHVVAQPYMKSLAKKFKESAFLATFDGSNVQYIDSVESSHAVRTVFDPGKKAPAYAVASGKLFLSNLKEKELEEYLQGQQLIAHTENTISDAEHLKQELQEIRKKGVSFDNEEYEVGLKGFACPIKDNTGKMVAALCIAGISSRITSKQKVSDIIKSMVEDSSKISVQMGYQKLHNKAK</sequence>
<dbReference type="Pfam" id="PF09339">
    <property type="entry name" value="HTH_IclR"/>
    <property type="match status" value="1"/>
</dbReference>
<dbReference type="PANTHER" id="PTHR30136">
    <property type="entry name" value="HELIX-TURN-HELIX TRANSCRIPTIONAL REGULATOR, ICLR FAMILY"/>
    <property type="match status" value="1"/>
</dbReference>
<dbReference type="InterPro" id="IPR036390">
    <property type="entry name" value="WH_DNA-bd_sf"/>
</dbReference>
<dbReference type="RefSeq" id="WP_188632648.1">
    <property type="nucleotide sequence ID" value="NZ_BMNQ01000019.1"/>
</dbReference>
<feature type="domain" description="HTH iclR-type" evidence="4">
    <location>
        <begin position="7"/>
        <end position="73"/>
    </location>
</feature>
<dbReference type="Pfam" id="PF01614">
    <property type="entry name" value="IclR_C"/>
    <property type="match status" value="1"/>
</dbReference>
<evidence type="ECO:0000259" key="5">
    <source>
        <dbReference type="PROSITE" id="PS51078"/>
    </source>
</evidence>
<evidence type="ECO:0000313" key="6">
    <source>
        <dbReference type="EMBL" id="GGJ94820.1"/>
    </source>
</evidence>
<dbReference type="PROSITE" id="PS51078">
    <property type="entry name" value="ICLR_ED"/>
    <property type="match status" value="1"/>
</dbReference>
<dbReference type="InterPro" id="IPR050707">
    <property type="entry name" value="HTH_MetabolicPath_Reg"/>
</dbReference>
<dbReference type="GO" id="GO:0045892">
    <property type="term" value="P:negative regulation of DNA-templated transcription"/>
    <property type="evidence" value="ECO:0007669"/>
    <property type="project" value="UniProtKB-ARBA"/>
</dbReference>
<dbReference type="SMART" id="SM00346">
    <property type="entry name" value="HTH_ICLR"/>
    <property type="match status" value="1"/>
</dbReference>
<proteinExistence type="predicted"/>
<evidence type="ECO:0000256" key="3">
    <source>
        <dbReference type="ARBA" id="ARBA00023163"/>
    </source>
</evidence>
<dbReference type="InterPro" id="IPR011991">
    <property type="entry name" value="ArsR-like_HTH"/>
</dbReference>
<dbReference type="PROSITE" id="PS51077">
    <property type="entry name" value="HTH_ICLR"/>
    <property type="match status" value="1"/>
</dbReference>
<dbReference type="AlphaFoldDB" id="A0A917UY26"/>
<keyword evidence="3" id="KW-0804">Transcription</keyword>
<accession>A0A917UY26</accession>
<reference evidence="6" key="1">
    <citation type="journal article" date="2014" name="Int. J. Syst. Evol. Microbiol.">
        <title>Complete genome sequence of Corynebacterium casei LMG S-19264T (=DSM 44701T), isolated from a smear-ripened cheese.</title>
        <authorList>
            <consortium name="US DOE Joint Genome Institute (JGI-PGF)"/>
            <person name="Walter F."/>
            <person name="Albersmeier A."/>
            <person name="Kalinowski J."/>
            <person name="Ruckert C."/>
        </authorList>
    </citation>
    <scope>NUCLEOTIDE SEQUENCE</scope>
    <source>
        <strain evidence="6">JCM 12580</strain>
    </source>
</reference>
<keyword evidence="2" id="KW-0238">DNA-binding</keyword>
<dbReference type="SUPFAM" id="SSF46785">
    <property type="entry name" value="Winged helix' DNA-binding domain"/>
    <property type="match status" value="1"/>
</dbReference>
<comment type="caution">
    <text evidence="6">The sequence shown here is derived from an EMBL/GenBank/DDBJ whole genome shotgun (WGS) entry which is preliminary data.</text>
</comment>
<dbReference type="EMBL" id="BMNQ01000019">
    <property type="protein sequence ID" value="GGJ94820.1"/>
    <property type="molecule type" value="Genomic_DNA"/>
</dbReference>
<evidence type="ECO:0000256" key="1">
    <source>
        <dbReference type="ARBA" id="ARBA00023015"/>
    </source>
</evidence>
<feature type="domain" description="IclR-ED" evidence="5">
    <location>
        <begin position="67"/>
        <end position="251"/>
    </location>
</feature>
<dbReference type="GO" id="GO:0003700">
    <property type="term" value="F:DNA-binding transcription factor activity"/>
    <property type="evidence" value="ECO:0007669"/>
    <property type="project" value="TreeGrafter"/>
</dbReference>